<evidence type="ECO:0000256" key="9">
    <source>
        <dbReference type="ARBA" id="ARBA00030865"/>
    </source>
</evidence>
<dbReference type="Proteomes" id="UP000053257">
    <property type="component" value="Unassembled WGS sequence"/>
</dbReference>
<dbReference type="GO" id="GO:0008270">
    <property type="term" value="F:zinc ion binding"/>
    <property type="evidence" value="ECO:0007669"/>
    <property type="project" value="InterPro"/>
</dbReference>
<dbReference type="FunFam" id="3.40.50.620:FF:000045">
    <property type="entry name" value="Glutamate--tRNA ligase, mitochondrial"/>
    <property type="match status" value="1"/>
</dbReference>
<keyword evidence="15" id="KW-1185">Reference proteome</keyword>
<proteinExistence type="inferred from homology"/>
<dbReference type="InterPro" id="IPR045462">
    <property type="entry name" value="aa-tRNA-synth_I_cd-bd"/>
</dbReference>
<sequence>MVRLRFAPSPTGALHLGGLRTALYNYLYARRHGGEWILRIEDTDASRAVPGAVDNIRNALAWVGLEYDFGPGKHGPHGPYFQSERLDLYHTYTNKLLDSGKAYRCFCSPDKLAATRERLARAGSNATYDKTCLNLTDEEVARRVRVGEKHVVRLNDGILPRRTTPPDLVFGTVRDAHASLPTDPVLLKSDLYPTYHLASVVDDHEMGITHVLRGEEWLPSLPLHLDLYATLSLAPPQFAHLPLLLNRDGTKMSKRKGDVQVFDYKKRGWEPQAILNWLALAGWGQQAELDGTDAKQAPDSTRVMTMDEIVEEFDLTSLTHRRTVLDPMKLEYLNKRHLMGTMTSDDGLTSLAERVHDTVKAAFPASPHTHIPYIKQVIHLLQGRIVNLNDLPTLAPYFFVEPDLNTAEAFSMFKSLDRKVYGRIKGAILARIRDGDVRWDVASISAALHDEIAKLAVKPKAFMTVARCQLTGMKAGPGVADIMQVIGKERTMDRLIMMNADSGHI</sequence>
<dbReference type="CDD" id="cd00808">
    <property type="entry name" value="GluRS_core"/>
    <property type="match status" value="1"/>
</dbReference>
<evidence type="ECO:0000256" key="4">
    <source>
        <dbReference type="ARBA" id="ARBA00022598"/>
    </source>
</evidence>
<dbReference type="InterPro" id="IPR001412">
    <property type="entry name" value="aa-tRNA-synth_I_CS"/>
</dbReference>
<dbReference type="HAMAP" id="MF_00022">
    <property type="entry name" value="Glu_tRNA_synth_type1"/>
    <property type="match status" value="1"/>
</dbReference>
<dbReference type="InterPro" id="IPR020751">
    <property type="entry name" value="aa-tRNA-synth_I_codon-bd_sub2"/>
</dbReference>
<evidence type="ECO:0000256" key="1">
    <source>
        <dbReference type="ARBA" id="ARBA00004173"/>
    </source>
</evidence>
<evidence type="ECO:0000313" key="14">
    <source>
        <dbReference type="EMBL" id="KIP07330.1"/>
    </source>
</evidence>
<evidence type="ECO:0000259" key="13">
    <source>
        <dbReference type="Pfam" id="PF19269"/>
    </source>
</evidence>
<dbReference type="EC" id="6.1.1.17" evidence="3"/>
<dbReference type="GO" id="GO:0005524">
    <property type="term" value="F:ATP binding"/>
    <property type="evidence" value="ECO:0007669"/>
    <property type="project" value="UniProtKB-KW"/>
</dbReference>
<evidence type="ECO:0000259" key="12">
    <source>
        <dbReference type="Pfam" id="PF00749"/>
    </source>
</evidence>
<dbReference type="GO" id="GO:0004818">
    <property type="term" value="F:glutamate-tRNA ligase activity"/>
    <property type="evidence" value="ECO:0007669"/>
    <property type="project" value="UniProtKB-EC"/>
</dbReference>
<keyword evidence="7 11" id="KW-0648">Protein biosynthesis</keyword>
<keyword evidence="8 11" id="KW-0030">Aminoacyl-tRNA synthetase</keyword>
<keyword evidence="6 11" id="KW-0067">ATP-binding</keyword>
<evidence type="ECO:0000313" key="15">
    <source>
        <dbReference type="Proteomes" id="UP000053257"/>
    </source>
</evidence>
<feature type="domain" description="Aminoacyl-tRNA synthetase class I anticodon-binding" evidence="13">
    <location>
        <begin position="359"/>
        <end position="495"/>
    </location>
</feature>
<dbReference type="OrthoDB" id="428822at2759"/>
<dbReference type="SUPFAM" id="SSF48163">
    <property type="entry name" value="An anticodon-binding domain of class I aminoacyl-tRNA synthetases"/>
    <property type="match status" value="1"/>
</dbReference>
<dbReference type="InterPro" id="IPR049940">
    <property type="entry name" value="GluQ/Sye"/>
</dbReference>
<evidence type="ECO:0000256" key="6">
    <source>
        <dbReference type="ARBA" id="ARBA00022840"/>
    </source>
</evidence>
<dbReference type="InterPro" id="IPR000924">
    <property type="entry name" value="Glu/Gln-tRNA-synth"/>
</dbReference>
<evidence type="ECO:0000256" key="11">
    <source>
        <dbReference type="RuleBase" id="RU363037"/>
    </source>
</evidence>
<keyword evidence="5 11" id="KW-0547">Nucleotide-binding</keyword>
<dbReference type="GO" id="GO:0006424">
    <property type="term" value="P:glutamyl-tRNA aminoacylation"/>
    <property type="evidence" value="ECO:0007669"/>
    <property type="project" value="InterPro"/>
</dbReference>
<dbReference type="STRING" id="745531.A0A0C3SAU7"/>
<dbReference type="PROSITE" id="PS00178">
    <property type="entry name" value="AA_TRNA_LIGASE_I"/>
    <property type="match status" value="1"/>
</dbReference>
<dbReference type="GO" id="GO:0005739">
    <property type="term" value="C:mitochondrion"/>
    <property type="evidence" value="ECO:0007669"/>
    <property type="project" value="UniProtKB-SubCell"/>
</dbReference>
<comment type="subcellular location">
    <subcellularLocation>
        <location evidence="1">Mitochondrion</location>
    </subcellularLocation>
</comment>
<protein>
    <recommendedName>
        <fullName evidence="10">Glutamate--tRNA ligase, mitochondrial</fullName>
        <ecNumber evidence="3">6.1.1.17</ecNumber>
    </recommendedName>
    <alternativeName>
        <fullName evidence="9">Glutamyl-tRNA synthetase</fullName>
    </alternativeName>
</protein>
<accession>A0A0C3SAU7</accession>
<dbReference type="NCBIfam" id="TIGR00464">
    <property type="entry name" value="gltX_bact"/>
    <property type="match status" value="1"/>
</dbReference>
<dbReference type="Gene3D" id="1.10.10.350">
    <property type="match status" value="1"/>
</dbReference>
<dbReference type="PRINTS" id="PR00987">
    <property type="entry name" value="TRNASYNTHGLU"/>
</dbReference>
<dbReference type="Pfam" id="PF19269">
    <property type="entry name" value="Anticodon_2"/>
    <property type="match status" value="1"/>
</dbReference>
<dbReference type="GO" id="GO:0000049">
    <property type="term" value="F:tRNA binding"/>
    <property type="evidence" value="ECO:0007669"/>
    <property type="project" value="InterPro"/>
</dbReference>
<comment type="similarity">
    <text evidence="2">Belongs to the class-I aminoacyl-tRNA synthetase family. Glutamate--tRNA ligase type 1 subfamily.</text>
</comment>
<feature type="domain" description="Glutamyl/glutaminyl-tRNA synthetase class Ib catalytic" evidence="12">
    <location>
        <begin position="1"/>
        <end position="329"/>
    </location>
</feature>
<dbReference type="SUPFAM" id="SSF52374">
    <property type="entry name" value="Nucleotidylyl transferase"/>
    <property type="match status" value="1"/>
</dbReference>
<name>A0A0C3SAU7_PHLG1</name>
<dbReference type="InterPro" id="IPR033910">
    <property type="entry name" value="GluRS_core"/>
</dbReference>
<dbReference type="PANTHER" id="PTHR43311">
    <property type="entry name" value="GLUTAMATE--TRNA LIGASE"/>
    <property type="match status" value="1"/>
</dbReference>
<evidence type="ECO:0000256" key="5">
    <source>
        <dbReference type="ARBA" id="ARBA00022741"/>
    </source>
</evidence>
<dbReference type="EMBL" id="KN840499">
    <property type="protein sequence ID" value="KIP07330.1"/>
    <property type="molecule type" value="Genomic_DNA"/>
</dbReference>
<gene>
    <name evidence="14" type="ORF">PHLGIDRAFT_105799</name>
</gene>
<dbReference type="InterPro" id="IPR008925">
    <property type="entry name" value="aa_tRNA-synth_I_cd-bd_sf"/>
</dbReference>
<dbReference type="InterPro" id="IPR020058">
    <property type="entry name" value="Glu/Gln-tRNA-synth_Ib_cat-dom"/>
</dbReference>
<dbReference type="HOGENOM" id="CLU_015768_6_3_1"/>
<evidence type="ECO:0000256" key="8">
    <source>
        <dbReference type="ARBA" id="ARBA00023146"/>
    </source>
</evidence>
<keyword evidence="4 11" id="KW-0436">Ligase</keyword>
<evidence type="ECO:0000256" key="10">
    <source>
        <dbReference type="ARBA" id="ARBA00072917"/>
    </source>
</evidence>
<organism evidence="14 15">
    <name type="scientific">Phlebiopsis gigantea (strain 11061_1 CR5-6)</name>
    <name type="common">White-rot fungus</name>
    <name type="synonym">Peniophora gigantea</name>
    <dbReference type="NCBI Taxonomy" id="745531"/>
    <lineage>
        <taxon>Eukaryota</taxon>
        <taxon>Fungi</taxon>
        <taxon>Dikarya</taxon>
        <taxon>Basidiomycota</taxon>
        <taxon>Agaricomycotina</taxon>
        <taxon>Agaricomycetes</taxon>
        <taxon>Polyporales</taxon>
        <taxon>Phanerochaetaceae</taxon>
        <taxon>Phlebiopsis</taxon>
    </lineage>
</organism>
<dbReference type="InterPro" id="IPR014729">
    <property type="entry name" value="Rossmann-like_a/b/a_fold"/>
</dbReference>
<evidence type="ECO:0000256" key="2">
    <source>
        <dbReference type="ARBA" id="ARBA00007894"/>
    </source>
</evidence>
<evidence type="ECO:0000256" key="3">
    <source>
        <dbReference type="ARBA" id="ARBA00012835"/>
    </source>
</evidence>
<dbReference type="AlphaFoldDB" id="A0A0C3SAU7"/>
<dbReference type="Gene3D" id="3.40.50.620">
    <property type="entry name" value="HUPs"/>
    <property type="match status" value="1"/>
</dbReference>
<dbReference type="InterPro" id="IPR004527">
    <property type="entry name" value="Glu-tRNA-ligase_bac/mito"/>
</dbReference>
<dbReference type="Pfam" id="PF00749">
    <property type="entry name" value="tRNA-synt_1c"/>
    <property type="match status" value="1"/>
</dbReference>
<evidence type="ECO:0000256" key="7">
    <source>
        <dbReference type="ARBA" id="ARBA00022917"/>
    </source>
</evidence>
<dbReference type="PANTHER" id="PTHR43311:SF2">
    <property type="entry name" value="GLUTAMATE--TRNA LIGASE, MITOCHONDRIAL-RELATED"/>
    <property type="match status" value="1"/>
</dbReference>
<reference evidence="14 15" key="1">
    <citation type="journal article" date="2014" name="PLoS Genet.">
        <title>Analysis of the Phlebiopsis gigantea genome, transcriptome and secretome provides insight into its pioneer colonization strategies of wood.</title>
        <authorList>
            <person name="Hori C."/>
            <person name="Ishida T."/>
            <person name="Igarashi K."/>
            <person name="Samejima M."/>
            <person name="Suzuki H."/>
            <person name="Master E."/>
            <person name="Ferreira P."/>
            <person name="Ruiz-Duenas F.J."/>
            <person name="Held B."/>
            <person name="Canessa P."/>
            <person name="Larrondo L.F."/>
            <person name="Schmoll M."/>
            <person name="Druzhinina I.S."/>
            <person name="Kubicek C.P."/>
            <person name="Gaskell J.A."/>
            <person name="Kersten P."/>
            <person name="St John F."/>
            <person name="Glasner J."/>
            <person name="Sabat G."/>
            <person name="Splinter BonDurant S."/>
            <person name="Syed K."/>
            <person name="Yadav J."/>
            <person name="Mgbeahuruike A.C."/>
            <person name="Kovalchuk A."/>
            <person name="Asiegbu F.O."/>
            <person name="Lackner G."/>
            <person name="Hoffmeister D."/>
            <person name="Rencoret J."/>
            <person name="Gutierrez A."/>
            <person name="Sun H."/>
            <person name="Lindquist E."/>
            <person name="Barry K."/>
            <person name="Riley R."/>
            <person name="Grigoriev I.V."/>
            <person name="Henrissat B."/>
            <person name="Kues U."/>
            <person name="Berka R.M."/>
            <person name="Martinez A.T."/>
            <person name="Covert S.F."/>
            <person name="Blanchette R.A."/>
            <person name="Cullen D."/>
        </authorList>
    </citation>
    <scope>NUCLEOTIDE SEQUENCE [LARGE SCALE GENOMIC DNA]</scope>
    <source>
        <strain evidence="14 15">11061_1 CR5-6</strain>
    </source>
</reference>